<keyword evidence="5" id="KW-1185">Reference proteome</keyword>
<feature type="region of interest" description="Disordered" evidence="1">
    <location>
        <begin position="256"/>
        <end position="284"/>
    </location>
</feature>
<feature type="transmembrane region" description="Helical" evidence="2">
    <location>
        <begin position="291"/>
        <end position="310"/>
    </location>
</feature>
<dbReference type="OrthoDB" id="194065at2759"/>
<dbReference type="AlphaFoldDB" id="A0A9W7AU02"/>
<accession>A0A9W7AU02</accession>
<comment type="caution">
    <text evidence="4">The sequence shown here is derived from an EMBL/GenBank/DDBJ whole genome shotgun (WGS) entry which is preliminary data.</text>
</comment>
<organism evidence="4 5">
    <name type="scientific">Triparma retinervis</name>
    <dbReference type="NCBI Taxonomy" id="2557542"/>
    <lineage>
        <taxon>Eukaryota</taxon>
        <taxon>Sar</taxon>
        <taxon>Stramenopiles</taxon>
        <taxon>Ochrophyta</taxon>
        <taxon>Bolidophyceae</taxon>
        <taxon>Parmales</taxon>
        <taxon>Triparmaceae</taxon>
        <taxon>Triparma</taxon>
    </lineage>
</organism>
<evidence type="ECO:0000313" key="4">
    <source>
        <dbReference type="EMBL" id="GMH73915.1"/>
    </source>
</evidence>
<dbReference type="Proteomes" id="UP001165082">
    <property type="component" value="Unassembled WGS sequence"/>
</dbReference>
<evidence type="ECO:0000313" key="5">
    <source>
        <dbReference type="Proteomes" id="UP001165082"/>
    </source>
</evidence>
<keyword evidence="2" id="KW-0812">Transmembrane</keyword>
<keyword evidence="3" id="KW-0732">Signal</keyword>
<evidence type="ECO:0000256" key="3">
    <source>
        <dbReference type="SAM" id="SignalP"/>
    </source>
</evidence>
<feature type="compositionally biased region" description="Acidic residues" evidence="1">
    <location>
        <begin position="259"/>
        <end position="281"/>
    </location>
</feature>
<feature type="signal peptide" evidence="3">
    <location>
        <begin position="1"/>
        <end position="18"/>
    </location>
</feature>
<gene>
    <name evidence="4" type="ORF">TrRE_jg8327</name>
</gene>
<proteinExistence type="predicted"/>
<evidence type="ECO:0000256" key="2">
    <source>
        <dbReference type="SAM" id="Phobius"/>
    </source>
</evidence>
<keyword evidence="2" id="KW-0472">Membrane</keyword>
<feature type="chain" id="PRO_5040827039" evidence="3">
    <location>
        <begin position="19"/>
        <end position="363"/>
    </location>
</feature>
<reference evidence="4" key="1">
    <citation type="submission" date="2022-07" db="EMBL/GenBank/DDBJ databases">
        <title>Genome analysis of Parmales, a sister group of diatoms, reveals the evolutionary specialization of diatoms from phago-mixotrophs to photoautotrophs.</title>
        <authorList>
            <person name="Ban H."/>
            <person name="Sato S."/>
            <person name="Yoshikawa S."/>
            <person name="Kazumasa Y."/>
            <person name="Nakamura Y."/>
            <person name="Ichinomiya M."/>
            <person name="Saitoh K."/>
            <person name="Sato N."/>
            <person name="Blanc-Mathieu R."/>
            <person name="Endo H."/>
            <person name="Kuwata A."/>
            <person name="Ogata H."/>
        </authorList>
    </citation>
    <scope>NUCLEOTIDE SEQUENCE</scope>
</reference>
<dbReference type="EMBL" id="BRXZ01002965">
    <property type="protein sequence ID" value="GMH73915.1"/>
    <property type="molecule type" value="Genomic_DNA"/>
</dbReference>
<evidence type="ECO:0000256" key="1">
    <source>
        <dbReference type="SAM" id="MobiDB-lite"/>
    </source>
</evidence>
<protein>
    <submittedName>
        <fullName evidence="4">Uncharacterized protein</fullName>
    </submittedName>
</protein>
<keyword evidence="2" id="KW-1133">Transmembrane helix</keyword>
<sequence>MKLFLLLWTILAADRVSAHPAQFVDYNDTRLVGAATNFSSILNQHLEPYQTSSVETLLSGQIQPANGYVVKMALVIKEDMTFDETRKRHGWPAHQMHYVEMTKAGDWMPEHHWKLSKDIIPPKQMYIDPTSNDGVRSVHSYAVDTVDHLNSVTIPEIVRQLNLAGKDLSAEDYEQEVVEYMRADIQTLDIEDIALNMTALDDKVVELVDVIFVSRCKYCEDRQQKNVGVGVIGRNKDGEQETLSVFSEVMYKLRKQMEEKDENEDEDRDKDEDEDKDENDNDSAGMRGGSVFAIVFFVSGIVGVVAFMFGKRKGVINQHRNRVPTLDEFNESSTETGFGMDMRPLEGAAIVRADDIDGDEAAL</sequence>
<name>A0A9W7AU02_9STRA</name>